<dbReference type="PANTHER" id="PTHR45947">
    <property type="entry name" value="SULFOQUINOVOSYL TRANSFERASE SQD2"/>
    <property type="match status" value="1"/>
</dbReference>
<dbReference type="Proteomes" id="UP000269669">
    <property type="component" value="Unassembled WGS sequence"/>
</dbReference>
<sequence length="391" mass="43689">MRVPRVAYFPDSFHEVNGVAHTSRNFIAFAQRHRLPFLCVRAGERATAFEQIGELRTLELGRSKASVRMEKDLEFDALFWRHAGAIRRELKRFKPDVIHITGPSELGIFGVYFAWELNIPLVASWHTNVHEYAARRMAWLTRRLGERRGETVDQGVESGALWATSQFYKLARVLFAPNGELCRMLERSTDRPCYLMQRGVDTELFSPVRRTRGDGDEVVVLGYVGRLSVEKNVALLARVERELTAMGVSGVRFLIVGHGSEESALRAELSQAEFAGVLRGTALAEAYANMDLLVFPSHTDTFGNVVLEALASGVPAVVTPDGGPKFIVRDGETGFVVPDDGFSRAVAILVQDRARLEQMRVNARAYAMECSWDTVFERVYAGYETALQAEG</sequence>
<dbReference type="Pfam" id="PF13692">
    <property type="entry name" value="Glyco_trans_1_4"/>
    <property type="match status" value="1"/>
</dbReference>
<evidence type="ECO:0000259" key="1">
    <source>
        <dbReference type="Pfam" id="PF13439"/>
    </source>
</evidence>
<dbReference type="OrthoDB" id="9802525at2"/>
<protein>
    <submittedName>
        <fullName evidence="2">Glycosyltransferase involved in cell wall biosynthesis</fullName>
    </submittedName>
</protein>
<dbReference type="InterPro" id="IPR028098">
    <property type="entry name" value="Glyco_trans_4-like_N"/>
</dbReference>
<organism evidence="2 3">
    <name type="scientific">Edaphobacter aggregans</name>
    <dbReference type="NCBI Taxonomy" id="570835"/>
    <lineage>
        <taxon>Bacteria</taxon>
        <taxon>Pseudomonadati</taxon>
        <taxon>Acidobacteriota</taxon>
        <taxon>Terriglobia</taxon>
        <taxon>Terriglobales</taxon>
        <taxon>Acidobacteriaceae</taxon>
        <taxon>Edaphobacter</taxon>
    </lineage>
</organism>
<proteinExistence type="predicted"/>
<dbReference type="AlphaFoldDB" id="A0A428MK98"/>
<keyword evidence="2" id="KW-0808">Transferase</keyword>
<feature type="domain" description="Glycosyltransferase subfamily 4-like N-terminal" evidence="1">
    <location>
        <begin position="51"/>
        <end position="203"/>
    </location>
</feature>
<gene>
    <name evidence="2" type="ORF">EDE15_2858</name>
</gene>
<keyword evidence="3" id="KW-1185">Reference proteome</keyword>
<dbReference type="RefSeq" id="WP_125485826.1">
    <property type="nucleotide sequence ID" value="NZ_RSDW01000001.1"/>
</dbReference>
<dbReference type="Gene3D" id="3.40.50.2000">
    <property type="entry name" value="Glycogen Phosphorylase B"/>
    <property type="match status" value="2"/>
</dbReference>
<dbReference type="InterPro" id="IPR050194">
    <property type="entry name" value="Glycosyltransferase_grp1"/>
</dbReference>
<evidence type="ECO:0000313" key="3">
    <source>
        <dbReference type="Proteomes" id="UP000269669"/>
    </source>
</evidence>
<evidence type="ECO:0000313" key="2">
    <source>
        <dbReference type="EMBL" id="RSL17328.1"/>
    </source>
</evidence>
<dbReference type="Pfam" id="PF13439">
    <property type="entry name" value="Glyco_transf_4"/>
    <property type="match status" value="1"/>
</dbReference>
<dbReference type="GO" id="GO:0016757">
    <property type="term" value="F:glycosyltransferase activity"/>
    <property type="evidence" value="ECO:0007669"/>
    <property type="project" value="UniProtKB-ARBA"/>
</dbReference>
<dbReference type="EMBL" id="RSDW01000001">
    <property type="protein sequence ID" value="RSL17328.1"/>
    <property type="molecule type" value="Genomic_DNA"/>
</dbReference>
<reference evidence="2 3" key="1">
    <citation type="submission" date="2018-12" db="EMBL/GenBank/DDBJ databases">
        <title>Sequencing of bacterial isolates from soil warming experiment in Harvard Forest, Massachusetts, USA.</title>
        <authorList>
            <person name="Deangelis K."/>
        </authorList>
    </citation>
    <scope>NUCLEOTIDE SEQUENCE [LARGE SCALE GENOMIC DNA]</scope>
    <source>
        <strain evidence="2 3">EB153</strain>
    </source>
</reference>
<dbReference type="SUPFAM" id="SSF53756">
    <property type="entry name" value="UDP-Glycosyltransferase/glycogen phosphorylase"/>
    <property type="match status" value="1"/>
</dbReference>
<accession>A0A428MK98</accession>
<name>A0A428MK98_9BACT</name>
<dbReference type="PANTHER" id="PTHR45947:SF3">
    <property type="entry name" value="SULFOQUINOVOSYL TRANSFERASE SQD2"/>
    <property type="match status" value="1"/>
</dbReference>
<comment type="caution">
    <text evidence="2">The sequence shown here is derived from an EMBL/GenBank/DDBJ whole genome shotgun (WGS) entry which is preliminary data.</text>
</comment>